<proteinExistence type="predicted"/>
<organism evidence="7 8">
    <name type="scientific">Auraticoccus cholistanensis</name>
    <dbReference type="NCBI Taxonomy" id="2656650"/>
    <lineage>
        <taxon>Bacteria</taxon>
        <taxon>Bacillati</taxon>
        <taxon>Actinomycetota</taxon>
        <taxon>Actinomycetes</taxon>
        <taxon>Propionibacteriales</taxon>
        <taxon>Propionibacteriaceae</taxon>
        <taxon>Auraticoccus</taxon>
    </lineage>
</organism>
<dbReference type="Proteomes" id="UP000435304">
    <property type="component" value="Unassembled WGS sequence"/>
</dbReference>
<evidence type="ECO:0000256" key="1">
    <source>
        <dbReference type="ARBA" id="ARBA00022485"/>
    </source>
</evidence>
<dbReference type="RefSeq" id="WP_156606938.1">
    <property type="nucleotide sequence ID" value="NZ_WPCU01000001.1"/>
</dbReference>
<accession>A0A6A9URL2</accession>
<dbReference type="Gene3D" id="2.60.120.260">
    <property type="entry name" value="Galactose-binding domain-like"/>
    <property type="match status" value="1"/>
</dbReference>
<dbReference type="PROSITE" id="PS50022">
    <property type="entry name" value="FA58C_3"/>
    <property type="match status" value="1"/>
</dbReference>
<dbReference type="PANTHER" id="PTHR43498">
    <property type="entry name" value="FERREDOXIN:COB-COM HETERODISULFIDE REDUCTASE SUBUNIT A"/>
    <property type="match status" value="1"/>
</dbReference>
<dbReference type="InterPro" id="IPR039650">
    <property type="entry name" value="HdrA-like"/>
</dbReference>
<dbReference type="InterPro" id="IPR000421">
    <property type="entry name" value="FA58C"/>
</dbReference>
<gene>
    <name evidence="7" type="ORF">GC722_00100</name>
</gene>
<dbReference type="PANTHER" id="PTHR43498:SF1">
    <property type="entry name" value="COB--COM HETERODISULFIDE REDUCTASE IRON-SULFUR SUBUNIT A"/>
    <property type="match status" value="1"/>
</dbReference>
<dbReference type="GO" id="GO:0051539">
    <property type="term" value="F:4 iron, 4 sulfur cluster binding"/>
    <property type="evidence" value="ECO:0007669"/>
    <property type="project" value="UniProtKB-KW"/>
</dbReference>
<dbReference type="Gene3D" id="3.50.50.60">
    <property type="entry name" value="FAD/NAD(P)-binding domain"/>
    <property type="match status" value="1"/>
</dbReference>
<sequence length="739" mass="81243">MRSEQVRSDVVVVGGGLAGVCAAIGAARQGATVSLVQNRPVLGGNSSSEIRVWVCGATAHGVQPYARETGVMGELFVENQFTNPEGNPYYWDLTVLEAVRAEPNISLYLNTDVREVAATGPEEERTITSVTGWMMGSEREITFTAPTFLDCTGDGLVGFLAGAHYRTGREPRSAYGESWAPEVPDDNTLGSTLLFYSKDIGRPVKFVPPSFALDISTTSIPERRAIKVENNGCAYWWIEWGGELDVVHDDAKIRDELQAAVYGIWDWIKNSGRFDAETLTLEWVGSVPGKREYRRFLGDHVLTQHDVLGLTDFEDKVAFGGWSIDLHPPGGMYATESGSKHWHPDGVYSLPLRCLYSRNVTNMWMAGRNISASHVAFGSTRVMATCAVLGEAAGVAAALATRRGVTPRQLARDHLAEVHHALVRADASVVGLANEDPADLARRGTAVASSTLRQLVVDVPTATMPLQSPLGLLVPVDPRLGRLELLLDAAADTELRVRLHRTERPQVYLPGEQLRSVAVPVAAGQKQWVEVDLDWEPDGPRNAFVVLEADEHLAVHTAEQAPPGVIVLRHRDPEPGERWTDQFRHWKQVLHRGSLCFRLGDDVEAYAPAKALGGYARPWGGPQTWVSQDRRHDPEPWLAVRWDAPVPVSSVELVLDDSLDIDLINLHHHRTEPEVMPDLLTDYRVEAEVDGRWEVLAQVTGNRRRHRTHPLEQPVTATAVRVVAGAGTGSAHVVALRVY</sequence>
<dbReference type="GO" id="GO:0046872">
    <property type="term" value="F:metal ion binding"/>
    <property type="evidence" value="ECO:0007669"/>
    <property type="project" value="UniProtKB-KW"/>
</dbReference>
<evidence type="ECO:0000256" key="3">
    <source>
        <dbReference type="ARBA" id="ARBA00023002"/>
    </source>
</evidence>
<name>A0A6A9URL2_9ACTN</name>
<protein>
    <submittedName>
        <fullName evidence="7">FAD-dependent oxidoreductase</fullName>
    </submittedName>
</protein>
<keyword evidence="1" id="KW-0004">4Fe-4S</keyword>
<feature type="domain" description="F5/8 type C" evidence="6">
    <location>
        <begin position="625"/>
        <end position="739"/>
    </location>
</feature>
<dbReference type="EMBL" id="WPCU01000001">
    <property type="protein sequence ID" value="MVA74442.1"/>
    <property type="molecule type" value="Genomic_DNA"/>
</dbReference>
<dbReference type="InterPro" id="IPR036188">
    <property type="entry name" value="FAD/NAD-bd_sf"/>
</dbReference>
<dbReference type="Pfam" id="PF12831">
    <property type="entry name" value="FAD_oxidored"/>
    <property type="match status" value="1"/>
</dbReference>
<dbReference type="GO" id="GO:0016491">
    <property type="term" value="F:oxidoreductase activity"/>
    <property type="evidence" value="ECO:0007669"/>
    <property type="project" value="UniProtKB-KW"/>
</dbReference>
<keyword evidence="2" id="KW-0479">Metal-binding</keyword>
<keyword evidence="3" id="KW-0560">Oxidoreductase</keyword>
<keyword evidence="5" id="KW-0411">Iron-sulfur</keyword>
<dbReference type="AlphaFoldDB" id="A0A6A9URL2"/>
<evidence type="ECO:0000256" key="5">
    <source>
        <dbReference type="ARBA" id="ARBA00023014"/>
    </source>
</evidence>
<dbReference type="SUPFAM" id="SSF51905">
    <property type="entry name" value="FAD/NAD(P)-binding domain"/>
    <property type="match status" value="1"/>
</dbReference>
<evidence type="ECO:0000313" key="8">
    <source>
        <dbReference type="Proteomes" id="UP000435304"/>
    </source>
</evidence>
<keyword evidence="4" id="KW-0408">Iron</keyword>
<evidence type="ECO:0000256" key="4">
    <source>
        <dbReference type="ARBA" id="ARBA00023004"/>
    </source>
</evidence>
<evidence type="ECO:0000256" key="2">
    <source>
        <dbReference type="ARBA" id="ARBA00022723"/>
    </source>
</evidence>
<evidence type="ECO:0000259" key="6">
    <source>
        <dbReference type="PROSITE" id="PS50022"/>
    </source>
</evidence>
<comment type="caution">
    <text evidence="7">The sequence shown here is derived from an EMBL/GenBank/DDBJ whole genome shotgun (WGS) entry which is preliminary data.</text>
</comment>
<keyword evidence="8" id="KW-1185">Reference proteome</keyword>
<evidence type="ECO:0000313" key="7">
    <source>
        <dbReference type="EMBL" id="MVA74442.1"/>
    </source>
</evidence>
<reference evidence="7 8" key="1">
    <citation type="submission" date="2019-12" db="EMBL/GenBank/DDBJ databases">
        <title>Auraticoccus cholistani sp. nov., an actinomycete isolated from soil of Cholistan desert.</title>
        <authorList>
            <person name="Cheema M.T."/>
        </authorList>
    </citation>
    <scope>NUCLEOTIDE SEQUENCE [LARGE SCALE GENOMIC DNA]</scope>
    <source>
        <strain evidence="7 8">F435</strain>
    </source>
</reference>